<name>F2RKK9_STRVP</name>
<reference evidence="1 2" key="1">
    <citation type="journal article" date="2011" name="BMC Genomics">
        <title>Genome-wide analysis of the role of GlnR in Streptomyces venezuelae provides new insights into global nitrogen regulation in actinomycetes.</title>
        <authorList>
            <person name="Pullan S.T."/>
            <person name="Bibb M.J."/>
            <person name="Merrick M."/>
        </authorList>
    </citation>
    <scope>NUCLEOTIDE SEQUENCE [LARGE SCALE GENOMIC DNA]</scope>
    <source>
        <strain evidence="2">ATCC 10712 / CBS 650.69 / DSM 40230 / JCM 4526 / NBRC 13096 / PD 04745</strain>
    </source>
</reference>
<dbReference type="AlphaFoldDB" id="F2RKK9"/>
<dbReference type="Proteomes" id="UP000006854">
    <property type="component" value="Chromosome"/>
</dbReference>
<dbReference type="eggNOG" id="ENOG5033EXH">
    <property type="taxonomic scope" value="Bacteria"/>
</dbReference>
<organism evidence="1 2">
    <name type="scientific">Streptomyces venezuelae (strain ATCC 10712 / CBS 650.69 / DSM 40230 / JCM 4526 / NBRC 13096 / PD 04745)</name>
    <dbReference type="NCBI Taxonomy" id="953739"/>
    <lineage>
        <taxon>Bacteria</taxon>
        <taxon>Bacillati</taxon>
        <taxon>Actinomycetota</taxon>
        <taxon>Actinomycetes</taxon>
        <taxon>Kitasatosporales</taxon>
        <taxon>Streptomycetaceae</taxon>
        <taxon>Streptomyces</taxon>
    </lineage>
</organism>
<dbReference type="Pfam" id="PF19463">
    <property type="entry name" value="DUF6000"/>
    <property type="match status" value="1"/>
</dbReference>
<dbReference type="KEGG" id="sve:SVEN_7079"/>
<dbReference type="HOGENOM" id="CLU_1325755_0_0_11"/>
<accession>F2RKK9</accession>
<dbReference type="InterPro" id="IPR046042">
    <property type="entry name" value="DUF6000"/>
</dbReference>
<evidence type="ECO:0000313" key="1">
    <source>
        <dbReference type="EMBL" id="CCA60365.1"/>
    </source>
</evidence>
<dbReference type="EMBL" id="FR845719">
    <property type="protein sequence ID" value="CCA60365.1"/>
    <property type="molecule type" value="Genomic_DNA"/>
</dbReference>
<keyword evidence="2" id="KW-1185">Reference proteome</keyword>
<protein>
    <submittedName>
        <fullName evidence="1">Uncharacterized protein</fullName>
    </submittedName>
</protein>
<evidence type="ECO:0000313" key="2">
    <source>
        <dbReference type="Proteomes" id="UP000006854"/>
    </source>
</evidence>
<sequence>MNERRQVTGLEAHAAGGTGRMTLCDPRDIGMGHVVRRYVQATYWGRPRYLEIDSALYARPEGPGRRRFVRRVLRDAAAVTDAELDALLNYEWRSRLTAAWLIGVDRRASYRERIGTLLLDSEVCFAGVGYCFALARLGTRADAELLVAYLDRYLARPELDYDQAAALGALLRLDAELGTAYADRIDAPDGPWDTWVGEQAGSDASSLAPERLRAWTDLRCDFADGWTRP</sequence>
<gene>
    <name evidence="1" type="ordered locus">SVEN_7079</name>
</gene>
<dbReference type="PATRIC" id="fig|953739.5.peg.2294"/>
<dbReference type="RefSeq" id="WP_015038260.1">
    <property type="nucleotide sequence ID" value="NC_018750.1"/>
</dbReference>
<dbReference type="GeneID" id="51867593"/>
<proteinExistence type="predicted"/>